<protein>
    <recommendedName>
        <fullName evidence="2">HAM1-like N-terminal domain-containing protein</fullName>
    </recommendedName>
</protein>
<organism evidence="3 4">
    <name type="scientific">Thelephora terrestris</name>
    <dbReference type="NCBI Taxonomy" id="56493"/>
    <lineage>
        <taxon>Eukaryota</taxon>
        <taxon>Fungi</taxon>
        <taxon>Dikarya</taxon>
        <taxon>Basidiomycota</taxon>
        <taxon>Agaricomycotina</taxon>
        <taxon>Agaricomycetes</taxon>
        <taxon>Thelephorales</taxon>
        <taxon>Thelephoraceae</taxon>
        <taxon>Thelephora</taxon>
    </lineage>
</organism>
<keyword evidence="4" id="KW-1185">Reference proteome</keyword>
<evidence type="ECO:0000259" key="2">
    <source>
        <dbReference type="Pfam" id="PF19343"/>
    </source>
</evidence>
<dbReference type="Pfam" id="PF19343">
    <property type="entry name" value="HAM1_N"/>
    <property type="match status" value="2"/>
</dbReference>
<dbReference type="PANTHER" id="PTHR31138:SF1">
    <property type="entry name" value="PDZ DOMAIN-CONTAINING PROTEIN"/>
    <property type="match status" value="1"/>
</dbReference>
<reference evidence="3" key="2">
    <citation type="submission" date="2020-11" db="EMBL/GenBank/DDBJ databases">
        <authorList>
            <consortium name="DOE Joint Genome Institute"/>
            <person name="Kuo A."/>
            <person name="Miyauchi S."/>
            <person name="Kiss E."/>
            <person name="Drula E."/>
            <person name="Kohler A."/>
            <person name="Sanchez-Garcia M."/>
            <person name="Andreopoulos B."/>
            <person name="Barry K.W."/>
            <person name="Bonito G."/>
            <person name="Buee M."/>
            <person name="Carver A."/>
            <person name="Chen C."/>
            <person name="Cichocki N."/>
            <person name="Clum A."/>
            <person name="Culley D."/>
            <person name="Crous P.W."/>
            <person name="Fauchery L."/>
            <person name="Girlanda M."/>
            <person name="Hayes R."/>
            <person name="Keri Z."/>
            <person name="Labutti K."/>
            <person name="Lipzen A."/>
            <person name="Lombard V."/>
            <person name="Magnuson J."/>
            <person name="Maillard F."/>
            <person name="Morin E."/>
            <person name="Murat C."/>
            <person name="Nolan M."/>
            <person name="Ohm R."/>
            <person name="Pangilinan J."/>
            <person name="Pereira M."/>
            <person name="Perotto S."/>
            <person name="Peter M."/>
            <person name="Riley R."/>
            <person name="Sitrit Y."/>
            <person name="Stielow B."/>
            <person name="Szollosi G."/>
            <person name="Zifcakova L."/>
            <person name="Stursova M."/>
            <person name="Spatafora J.W."/>
            <person name="Tedersoo L."/>
            <person name="Vaario L.-M."/>
            <person name="Yamada A."/>
            <person name="Yan M."/>
            <person name="Wang P."/>
            <person name="Xu J."/>
            <person name="Bruns T."/>
            <person name="Baldrian P."/>
            <person name="Vilgalys R."/>
            <person name="Henrissat B."/>
            <person name="Grigoriev I.V."/>
            <person name="Hibbett D."/>
            <person name="Nagy L.G."/>
            <person name="Martin F.M."/>
        </authorList>
    </citation>
    <scope>NUCLEOTIDE SEQUENCE</scope>
    <source>
        <strain evidence="3">UH-Tt-Lm1</strain>
    </source>
</reference>
<dbReference type="InterPro" id="IPR045967">
    <property type="entry name" value="HAM1-like_N"/>
</dbReference>
<feature type="domain" description="HAM1-like N-terminal" evidence="2">
    <location>
        <begin position="41"/>
        <end position="211"/>
    </location>
</feature>
<evidence type="ECO:0000256" key="1">
    <source>
        <dbReference type="SAM" id="MobiDB-lite"/>
    </source>
</evidence>
<feature type="compositionally biased region" description="Basic and acidic residues" evidence="1">
    <location>
        <begin position="9"/>
        <end position="19"/>
    </location>
</feature>
<feature type="region of interest" description="Disordered" evidence="1">
    <location>
        <begin position="809"/>
        <end position="855"/>
    </location>
</feature>
<dbReference type="OrthoDB" id="5407957at2759"/>
<reference evidence="3" key="1">
    <citation type="journal article" date="2020" name="Nat. Commun.">
        <title>Large-scale genome sequencing of mycorrhizal fungi provides insights into the early evolution of symbiotic traits.</title>
        <authorList>
            <person name="Miyauchi S."/>
            <person name="Kiss E."/>
            <person name="Kuo A."/>
            <person name="Drula E."/>
            <person name="Kohler A."/>
            <person name="Sanchez-Garcia M."/>
            <person name="Morin E."/>
            <person name="Andreopoulos B."/>
            <person name="Barry K.W."/>
            <person name="Bonito G."/>
            <person name="Buee M."/>
            <person name="Carver A."/>
            <person name="Chen C."/>
            <person name="Cichocki N."/>
            <person name="Clum A."/>
            <person name="Culley D."/>
            <person name="Crous P.W."/>
            <person name="Fauchery L."/>
            <person name="Girlanda M."/>
            <person name="Hayes R.D."/>
            <person name="Keri Z."/>
            <person name="LaButti K."/>
            <person name="Lipzen A."/>
            <person name="Lombard V."/>
            <person name="Magnuson J."/>
            <person name="Maillard F."/>
            <person name="Murat C."/>
            <person name="Nolan M."/>
            <person name="Ohm R.A."/>
            <person name="Pangilinan J."/>
            <person name="Pereira M.F."/>
            <person name="Perotto S."/>
            <person name="Peter M."/>
            <person name="Pfister S."/>
            <person name="Riley R."/>
            <person name="Sitrit Y."/>
            <person name="Stielow J.B."/>
            <person name="Szollosi G."/>
            <person name="Zifcakova L."/>
            <person name="Stursova M."/>
            <person name="Spatafora J.W."/>
            <person name="Tedersoo L."/>
            <person name="Vaario L.M."/>
            <person name="Yamada A."/>
            <person name="Yan M."/>
            <person name="Wang P."/>
            <person name="Xu J."/>
            <person name="Bruns T."/>
            <person name="Baldrian P."/>
            <person name="Vilgalys R."/>
            <person name="Dunand C."/>
            <person name="Henrissat B."/>
            <person name="Grigoriev I.V."/>
            <person name="Hibbett D."/>
            <person name="Nagy L.G."/>
            <person name="Martin F.M."/>
        </authorList>
    </citation>
    <scope>NUCLEOTIDE SEQUENCE</scope>
    <source>
        <strain evidence="3">UH-Tt-Lm1</strain>
    </source>
</reference>
<sequence length="855" mass="94039">MGSCSSCCKSDESPEREPLLPKSGPQNREEAAARYRDKVADIAGALQAGRLPSQAQIDHACRSVLNSDLLKVESTNAHVPPSLKKELVAIVDDVKEVLAAMLEVGEEKNADDKLQELLYMSRQVSVESAKASMTIDVVGGSSSAPQEFQEAVEHLPSAPEAQEDIAELVEAVRNVAQLTIFSSTFRYILRDIFISTRAILARSVAAVGEAAAEVQITANTVEPLIDPENELSITLDQQLSTVLGEAAANTAQVINLVGEEVTEQAKTIVINRIQETMIRAHSSQKYKRALRTILNLLQKYSERVSEVASVAAADVSGGEKAEIKVEPQVSTDESLSIVLAHAKALLERVASGRSLDPLIQTIHACVQDFVSSLADSGLTEYFADLGNWVDKSLNDPEYSASRVGRQMIDELYDRGHTLFSEETKVGQDLRSLFRLAEDFLNGLSQDRATNRVIRAIDKLSTDSAVLFQEQPYQAGRELTRDLFFWLLPRFLRIIRSLPMPRIELVNDAVEIALDSIVLNSPTSLRSLMPDSIHITNHNDLHITQYDEPHRENFVRIRVEGLRLTIRDLEYYLQYKGLIGYEDEGLVSIFAGDDRGQGLNFEVDLEFNSDIDPAKVDYGFKVLKVHTAISGLHFSINESKHWIFNKVLLQPLAGPIVRKTFERIASGYVRDGLEAISRFVADVERDALEGAAPGAKPDFSQYWSAALRRLSYSNQPLSPHPGESREYAPKVTSRTEATLRGIIHTTETEPTSNGDAGEPEVTTIAVGVAPQILPGKAVTPANRTDVLAQEGRDVIEEVEGAVEQTKKMANGLAESVPNESQARDVYDATKGRATERRNAEAGGQGDGQWRSDAFDL</sequence>
<evidence type="ECO:0000313" key="3">
    <source>
        <dbReference type="EMBL" id="KAF9783706.1"/>
    </source>
</evidence>
<feature type="region of interest" description="Disordered" evidence="1">
    <location>
        <begin position="1"/>
        <end position="32"/>
    </location>
</feature>
<gene>
    <name evidence="3" type="ORF">BJ322DRAFT_1066675</name>
</gene>
<comment type="caution">
    <text evidence="3">The sequence shown here is derived from an EMBL/GenBank/DDBJ whole genome shotgun (WGS) entry which is preliminary data.</text>
</comment>
<feature type="compositionally biased region" description="Basic and acidic residues" evidence="1">
    <location>
        <begin position="820"/>
        <end position="838"/>
    </location>
</feature>
<dbReference type="AlphaFoldDB" id="A0A9P6L5Y2"/>
<name>A0A9P6L5Y2_9AGAM</name>
<dbReference type="PANTHER" id="PTHR31138">
    <property type="entry name" value="CHROMOSOME 19, WHOLE GENOME SHOTGUN SEQUENCE"/>
    <property type="match status" value="1"/>
</dbReference>
<accession>A0A9P6L5Y2</accession>
<proteinExistence type="predicted"/>
<dbReference type="Proteomes" id="UP000736335">
    <property type="component" value="Unassembled WGS sequence"/>
</dbReference>
<dbReference type="EMBL" id="WIUZ02000009">
    <property type="protein sequence ID" value="KAF9783706.1"/>
    <property type="molecule type" value="Genomic_DNA"/>
</dbReference>
<evidence type="ECO:0000313" key="4">
    <source>
        <dbReference type="Proteomes" id="UP000736335"/>
    </source>
</evidence>
<feature type="domain" description="HAM1-like N-terminal" evidence="2">
    <location>
        <begin position="248"/>
        <end position="606"/>
    </location>
</feature>